<dbReference type="Proteomes" id="UP000653305">
    <property type="component" value="Unassembled WGS sequence"/>
</dbReference>
<evidence type="ECO:0000313" key="2">
    <source>
        <dbReference type="EMBL" id="GFP98501.1"/>
    </source>
</evidence>
<keyword evidence="3" id="KW-1185">Reference proteome</keyword>
<sequence length="499" mass="56892">MGEMEEELRRTKEKFNVSETEKYQILDQLKEAKQLAQEANMRANEALSPNNANELKREIERLKKSISNSLDEFRTKDKKIDSLESELGLARQLEAEKNASLDKLNNENNNTFNSEENDGASKEEISRLKSELQSAQEGEKNASLRAKSLLDEMEVLKNEWRLAIEAEEKSTKAMEDLALALKEVATESNQAKEKLNAAETELEHVRGEAEKLKNMVRNTEETYQNLLNEAKQESEKQKNTVDRLRLEAEETLLALSAKEMGFVSCIKQAEEERATAQRQNAKLSENLKAAENMTRTAREETYKLRDILKQAVNEANAAKAAAGIARDENSLLKDLISDKDERLHFLTRENERLRMCEAAANENVKQLKILLSRVSSTDFKNEEYKEFVDIDEDDDNNDDDDDEALRGSIFDANAETPKSEPRTPKTALSVRRYLEDGKVGRRSEDFDQLSDSDCSERGSHRRTKTMFQRVGDLLAIRRSYHRKEAAPIEHVISANAALN</sequence>
<protein>
    <submittedName>
        <fullName evidence="2">Putative WEB family protein at1g65010 chloroplastic</fullName>
    </submittedName>
</protein>
<gene>
    <name evidence="2" type="ORF">PHJA_001994000</name>
</gene>
<dbReference type="PANTHER" id="PTHR35164:SF9">
    <property type="entry name" value="EXPRESSED PROTEIN"/>
    <property type="match status" value="1"/>
</dbReference>
<name>A0A830CW73_9LAMI</name>
<feature type="compositionally biased region" description="Basic and acidic residues" evidence="1">
    <location>
        <begin position="119"/>
        <end position="130"/>
    </location>
</feature>
<proteinExistence type="predicted"/>
<accession>A0A830CW73</accession>
<dbReference type="EMBL" id="BMAC01000530">
    <property type="protein sequence ID" value="GFP98501.1"/>
    <property type="molecule type" value="Genomic_DNA"/>
</dbReference>
<evidence type="ECO:0000256" key="1">
    <source>
        <dbReference type="SAM" id="MobiDB-lite"/>
    </source>
</evidence>
<dbReference type="OrthoDB" id="774313at2759"/>
<evidence type="ECO:0000313" key="3">
    <source>
        <dbReference type="Proteomes" id="UP000653305"/>
    </source>
</evidence>
<organism evidence="2 3">
    <name type="scientific">Phtheirospermum japonicum</name>
    <dbReference type="NCBI Taxonomy" id="374723"/>
    <lineage>
        <taxon>Eukaryota</taxon>
        <taxon>Viridiplantae</taxon>
        <taxon>Streptophyta</taxon>
        <taxon>Embryophyta</taxon>
        <taxon>Tracheophyta</taxon>
        <taxon>Spermatophyta</taxon>
        <taxon>Magnoliopsida</taxon>
        <taxon>eudicotyledons</taxon>
        <taxon>Gunneridae</taxon>
        <taxon>Pentapetalae</taxon>
        <taxon>asterids</taxon>
        <taxon>lamiids</taxon>
        <taxon>Lamiales</taxon>
        <taxon>Orobanchaceae</taxon>
        <taxon>Orobanchaceae incertae sedis</taxon>
        <taxon>Phtheirospermum</taxon>
    </lineage>
</organism>
<dbReference type="AlphaFoldDB" id="A0A830CW73"/>
<comment type="caution">
    <text evidence="2">The sequence shown here is derived from an EMBL/GenBank/DDBJ whole genome shotgun (WGS) entry which is preliminary data.</text>
</comment>
<reference evidence="2" key="1">
    <citation type="submission" date="2020-07" db="EMBL/GenBank/DDBJ databases">
        <title>Ethylene signaling mediates host invasion by parasitic plants.</title>
        <authorList>
            <person name="Yoshida S."/>
        </authorList>
    </citation>
    <scope>NUCLEOTIDE SEQUENCE</scope>
    <source>
        <strain evidence="2">Okayama</strain>
    </source>
</reference>
<dbReference type="PANTHER" id="PTHR35164">
    <property type="entry name" value="EXPRESSED PROTEIN"/>
    <property type="match status" value="1"/>
</dbReference>
<feature type="region of interest" description="Disordered" evidence="1">
    <location>
        <begin position="99"/>
        <end position="142"/>
    </location>
</feature>